<feature type="region of interest" description="Disordered" evidence="4">
    <location>
        <begin position="307"/>
        <end position="348"/>
    </location>
</feature>
<evidence type="ECO:0008006" key="7">
    <source>
        <dbReference type="Google" id="ProtNLM"/>
    </source>
</evidence>
<dbReference type="GO" id="GO:0016837">
    <property type="term" value="F:carbon-oxygen lyase activity, acting on polysaccharides"/>
    <property type="evidence" value="ECO:0007669"/>
    <property type="project" value="TreeGrafter"/>
</dbReference>
<dbReference type="PANTHER" id="PTHR40088:SF2">
    <property type="entry name" value="SECRETED SUGAR HYDROLASE"/>
    <property type="match status" value="1"/>
</dbReference>
<reference evidence="5 6" key="1">
    <citation type="submission" date="2020-07" db="EMBL/GenBank/DDBJ databases">
        <title>Halosimplex litoreum sp. nov. and Halosimplex rubrum sp. nov., isolated from different salt environments.</title>
        <authorList>
            <person name="Cui H."/>
        </authorList>
    </citation>
    <scope>NUCLEOTIDE SEQUENCE [LARGE SCALE GENOMIC DNA]</scope>
    <source>
        <strain evidence="5 6">R2</strain>
    </source>
</reference>
<sequence>MDPDGSDSATGVENNPLATIQEGLDRAIAGDTVHVRSGTYLENLTTVRDGRAGNPITITGPPDAVFSGGGNSRSFEINHSHIHIRGMTFDGFHDKDNPDDWRSYRDKMIYAQPTSPEYLTGLVIKPHGVGNTYGEAIRIAMTEDSEIGEFELIAPTGREHYGPGDADGSNGEVVYIGTSPTQIDEEPHNGNVDRSNNIHVHHIDNSDGHVHSELVNTKEGTHDILIEYCTDRGAEYLYGAPMNIQGTKTTVRFCKLNKNKSSGVRLGWSTAHEDAPDAGTNNSVYYNEIMNNMAKAINLPKDNAGPETQATICGNETNGRTNGSPSTNCSDDIPTSETWGVAGSSAGN</sequence>
<keyword evidence="3" id="KW-0732">Signal</keyword>
<dbReference type="Gene3D" id="2.160.20.10">
    <property type="entry name" value="Single-stranded right-handed beta-helix, Pectin lyase-like"/>
    <property type="match status" value="1"/>
</dbReference>
<gene>
    <name evidence="5" type="ORF">HZS54_10460</name>
</gene>
<organism evidence="5 6">
    <name type="scientific">Halosimplex pelagicum</name>
    <dbReference type="NCBI Taxonomy" id="869886"/>
    <lineage>
        <taxon>Archaea</taxon>
        <taxon>Methanobacteriati</taxon>
        <taxon>Methanobacteriota</taxon>
        <taxon>Stenosarchaea group</taxon>
        <taxon>Halobacteria</taxon>
        <taxon>Halobacteriales</taxon>
        <taxon>Haloarculaceae</taxon>
        <taxon>Halosimplex</taxon>
    </lineage>
</organism>
<proteinExistence type="predicted"/>
<dbReference type="GO" id="GO:0005576">
    <property type="term" value="C:extracellular region"/>
    <property type="evidence" value="ECO:0007669"/>
    <property type="project" value="UniProtKB-SubCell"/>
</dbReference>
<dbReference type="GeneID" id="56083015"/>
<dbReference type="SUPFAM" id="SSF51126">
    <property type="entry name" value="Pectin lyase-like"/>
    <property type="match status" value="1"/>
</dbReference>
<keyword evidence="6" id="KW-1185">Reference proteome</keyword>
<evidence type="ECO:0000256" key="3">
    <source>
        <dbReference type="ARBA" id="ARBA00022729"/>
    </source>
</evidence>
<evidence type="ECO:0000256" key="1">
    <source>
        <dbReference type="ARBA" id="ARBA00004613"/>
    </source>
</evidence>
<dbReference type="EMBL" id="CP058909">
    <property type="protein sequence ID" value="QLH82016.1"/>
    <property type="molecule type" value="Genomic_DNA"/>
</dbReference>
<evidence type="ECO:0000256" key="4">
    <source>
        <dbReference type="SAM" id="MobiDB-lite"/>
    </source>
</evidence>
<dbReference type="InterPro" id="IPR052052">
    <property type="entry name" value="Polysaccharide_Lyase_9"/>
</dbReference>
<keyword evidence="2" id="KW-0964">Secreted</keyword>
<accession>A0A7D5TGT4</accession>
<dbReference type="InterPro" id="IPR011050">
    <property type="entry name" value="Pectin_lyase_fold/virulence"/>
</dbReference>
<dbReference type="PANTHER" id="PTHR40088">
    <property type="entry name" value="PECTATE LYASE (EUROFUNG)"/>
    <property type="match status" value="1"/>
</dbReference>
<dbReference type="AlphaFoldDB" id="A0A7D5TGT4"/>
<dbReference type="InterPro" id="IPR012334">
    <property type="entry name" value="Pectin_lyas_fold"/>
</dbReference>
<dbReference type="Proteomes" id="UP000509346">
    <property type="component" value="Chromosome"/>
</dbReference>
<name>A0A7D5TGT4_9EURY</name>
<dbReference type="OrthoDB" id="271599at2157"/>
<evidence type="ECO:0000313" key="5">
    <source>
        <dbReference type="EMBL" id="QLH82016.1"/>
    </source>
</evidence>
<evidence type="ECO:0000256" key="2">
    <source>
        <dbReference type="ARBA" id="ARBA00022525"/>
    </source>
</evidence>
<protein>
    <recommendedName>
        <fullName evidence="7">DUF1565 domain-containing protein</fullName>
    </recommendedName>
</protein>
<feature type="compositionally biased region" description="Polar residues" evidence="4">
    <location>
        <begin position="307"/>
        <end position="338"/>
    </location>
</feature>
<evidence type="ECO:0000313" key="6">
    <source>
        <dbReference type="Proteomes" id="UP000509346"/>
    </source>
</evidence>
<dbReference type="KEGG" id="hpel:HZS54_10460"/>
<dbReference type="RefSeq" id="WP_179922484.1">
    <property type="nucleotide sequence ID" value="NZ_CP058909.1"/>
</dbReference>
<comment type="subcellular location">
    <subcellularLocation>
        <location evidence="1">Secreted</location>
    </subcellularLocation>
</comment>